<dbReference type="AlphaFoldDB" id="A0A1A9AFB2"/>
<dbReference type="Proteomes" id="UP000078555">
    <property type="component" value="Unassembled WGS sequence"/>
</dbReference>
<reference evidence="4" key="1">
    <citation type="submission" date="2016-05" db="EMBL/GenBank/DDBJ databases">
        <authorList>
            <person name="Naeem Raeece"/>
        </authorList>
    </citation>
    <scope>NUCLEOTIDE SEQUENCE [LARGE SCALE GENOMIC DNA]</scope>
</reference>
<accession>A0A1A9AFB2</accession>
<proteinExistence type="predicted"/>
<organism evidence="3 4">
    <name type="scientific">Plasmodium ovale wallikeri</name>
    <dbReference type="NCBI Taxonomy" id="864142"/>
    <lineage>
        <taxon>Eukaryota</taxon>
        <taxon>Sar</taxon>
        <taxon>Alveolata</taxon>
        <taxon>Apicomplexa</taxon>
        <taxon>Aconoidasida</taxon>
        <taxon>Haemosporida</taxon>
        <taxon>Plasmodiidae</taxon>
        <taxon>Plasmodium</taxon>
        <taxon>Plasmodium (Plasmodium)</taxon>
    </lineage>
</organism>
<dbReference type="PROSITE" id="PS51257">
    <property type="entry name" value="PROKAR_LIPOPROTEIN"/>
    <property type="match status" value="1"/>
</dbReference>
<evidence type="ECO:0000256" key="1">
    <source>
        <dbReference type="SAM" id="MobiDB-lite"/>
    </source>
</evidence>
<protein>
    <submittedName>
        <fullName evidence="3">PIR Superfamily Protein</fullName>
    </submittedName>
</protein>
<feature type="transmembrane region" description="Helical" evidence="2">
    <location>
        <begin position="320"/>
        <end position="339"/>
    </location>
</feature>
<evidence type="ECO:0000313" key="4">
    <source>
        <dbReference type="Proteomes" id="UP000078555"/>
    </source>
</evidence>
<dbReference type="EMBL" id="FLRD01000581">
    <property type="protein sequence ID" value="SBT54876.1"/>
    <property type="molecule type" value="Genomic_DNA"/>
</dbReference>
<keyword evidence="2" id="KW-0472">Membrane</keyword>
<keyword evidence="2" id="KW-1133">Transmembrane helix</keyword>
<evidence type="ECO:0000256" key="2">
    <source>
        <dbReference type="SAM" id="Phobius"/>
    </source>
</evidence>
<feature type="region of interest" description="Disordered" evidence="1">
    <location>
        <begin position="267"/>
        <end position="311"/>
    </location>
</feature>
<feature type="transmembrane region" description="Helical" evidence="2">
    <location>
        <begin position="16"/>
        <end position="38"/>
    </location>
</feature>
<name>A0A1A9AFB2_PLAOA</name>
<gene>
    <name evidence="3" type="ORF">POVWA1_067200</name>
</gene>
<sequence length="391" mass="45498">MDESTSKNQREESAQAITISVSSCGIMMGVSLLSLFLYKVTSIGSWLSPRIGNLKKTLNIGDNEENESLFQYSESAESNYTNGDYNIAYNFYSENDQEIRELCSMFARNLIKLNEILKDEDDKNDRCSYFTFWIHDYLRKKFSNEWKDLEVDVIIRRFFSLLTTVKGKSVTHNCNYNYVQTYALDLWRNWKDLYDFMKNYNEIQNKINSNEILCSNYLEYYKYIEGIYKSYKQDCCSINNTKCPFLYGDNPWCQQTDTLPKLECNESNRVEPASTEAERTKTLESSVQDGALHSVPTSLPPHDQDETGDMSNNSDYYTKLGVSLPFIGILSTFVYLYNFTTFGTSIRSKLLRKNKINFNPDDDTEHLLPHDSEDIDLNAYNDNFNINYHSS</sequence>
<dbReference type="InterPro" id="IPR008780">
    <property type="entry name" value="Plasmodium_Vir"/>
</dbReference>
<keyword evidence="2" id="KW-0812">Transmembrane</keyword>
<keyword evidence="4" id="KW-1185">Reference proteome</keyword>
<evidence type="ECO:0000313" key="3">
    <source>
        <dbReference type="EMBL" id="SBT54876.1"/>
    </source>
</evidence>
<dbReference type="Pfam" id="PF05795">
    <property type="entry name" value="Plasmodium_Vir"/>
    <property type="match status" value="2"/>
</dbReference>